<dbReference type="EMBL" id="PQXO01000435">
    <property type="protein sequence ID" value="TGO85051.1"/>
    <property type="molecule type" value="Genomic_DNA"/>
</dbReference>
<feature type="domain" description="ABC transmembrane type-1" evidence="11">
    <location>
        <begin position="1"/>
        <end position="200"/>
    </location>
</feature>
<feature type="domain" description="ABC transmembrane type-1" evidence="11">
    <location>
        <begin position="514"/>
        <end position="604"/>
    </location>
</feature>
<evidence type="ECO:0000256" key="6">
    <source>
        <dbReference type="ARBA" id="ARBA00022989"/>
    </source>
</evidence>
<comment type="subcellular location">
    <subcellularLocation>
        <location evidence="1">Membrane</location>
        <topology evidence="1">Multi-pass membrane protein</topology>
    </subcellularLocation>
</comment>
<dbReference type="SUPFAM" id="SSF52540">
    <property type="entry name" value="P-loop containing nucleoside triphosphate hydrolases"/>
    <property type="match status" value="2"/>
</dbReference>
<keyword evidence="7 9" id="KW-0472">Membrane</keyword>
<dbReference type="GO" id="GO:0016887">
    <property type="term" value="F:ATP hydrolysis activity"/>
    <property type="evidence" value="ECO:0007669"/>
    <property type="project" value="InterPro"/>
</dbReference>
<evidence type="ECO:0000256" key="9">
    <source>
        <dbReference type="SAM" id="Phobius"/>
    </source>
</evidence>
<dbReference type="SUPFAM" id="SSF90123">
    <property type="entry name" value="ABC transporter transmembrane region"/>
    <property type="match status" value="2"/>
</dbReference>
<dbReference type="PROSITE" id="PS50929">
    <property type="entry name" value="ABC_TM1F"/>
    <property type="match status" value="3"/>
</dbReference>
<evidence type="ECO:0000259" key="11">
    <source>
        <dbReference type="PROSITE" id="PS50929"/>
    </source>
</evidence>
<feature type="transmembrane region" description="Helical" evidence="9">
    <location>
        <begin position="172"/>
        <end position="195"/>
    </location>
</feature>
<feature type="transmembrane region" description="Helical" evidence="9">
    <location>
        <begin position="550"/>
        <end position="568"/>
    </location>
</feature>
<evidence type="ECO:0000256" key="7">
    <source>
        <dbReference type="ARBA" id="ARBA00023136"/>
    </source>
</evidence>
<name>A0A4Z1KG66_9HELO</name>
<dbReference type="Proteomes" id="UP000297280">
    <property type="component" value="Unassembled WGS sequence"/>
</dbReference>
<feature type="transmembrane region" description="Helical" evidence="9">
    <location>
        <begin position="65"/>
        <end position="86"/>
    </location>
</feature>
<reference evidence="12 13" key="1">
    <citation type="submission" date="2017-12" db="EMBL/GenBank/DDBJ databases">
        <title>Comparative genomics of Botrytis spp.</title>
        <authorList>
            <person name="Valero-Jimenez C.A."/>
            <person name="Tapia P."/>
            <person name="Veloso J."/>
            <person name="Silva-Moreno E."/>
            <person name="Staats M."/>
            <person name="Valdes J.H."/>
            <person name="Van Kan J.A.L."/>
        </authorList>
    </citation>
    <scope>NUCLEOTIDE SEQUENCE [LARGE SCALE GENOMIC DNA]</scope>
    <source>
        <strain evidence="12 13">MUCL3349</strain>
    </source>
</reference>
<dbReference type="Pfam" id="PF00664">
    <property type="entry name" value="ABC_membrane"/>
    <property type="match status" value="3"/>
</dbReference>
<evidence type="ECO:0000256" key="8">
    <source>
        <dbReference type="SAM" id="MobiDB-lite"/>
    </source>
</evidence>
<dbReference type="InterPro" id="IPR017871">
    <property type="entry name" value="ABC_transporter-like_CS"/>
</dbReference>
<evidence type="ECO:0000259" key="10">
    <source>
        <dbReference type="PROSITE" id="PS50893"/>
    </source>
</evidence>
<dbReference type="PROSITE" id="PS50893">
    <property type="entry name" value="ABC_TRANSPORTER_2"/>
    <property type="match status" value="2"/>
</dbReference>
<dbReference type="InterPro" id="IPR027417">
    <property type="entry name" value="P-loop_NTPase"/>
</dbReference>
<accession>A0A4Z1KG66</accession>
<protein>
    <recommendedName>
        <fullName evidence="14">ABC transporter domain-containing protein</fullName>
    </recommendedName>
</protein>
<feature type="domain" description="ABC transmembrane type-1" evidence="11">
    <location>
        <begin position="606"/>
        <end position="678"/>
    </location>
</feature>
<dbReference type="InterPro" id="IPR039421">
    <property type="entry name" value="Type_1_exporter"/>
</dbReference>
<evidence type="ECO:0000256" key="3">
    <source>
        <dbReference type="ARBA" id="ARBA00022692"/>
    </source>
</evidence>
<evidence type="ECO:0000313" key="12">
    <source>
        <dbReference type="EMBL" id="TGO85051.1"/>
    </source>
</evidence>
<keyword evidence="13" id="KW-1185">Reference proteome</keyword>
<dbReference type="InterPro" id="IPR011527">
    <property type="entry name" value="ABC1_TM_dom"/>
</dbReference>
<feature type="transmembrane region" description="Helical" evidence="9">
    <location>
        <begin position="653"/>
        <end position="676"/>
    </location>
</feature>
<dbReference type="GO" id="GO:0090374">
    <property type="term" value="P:oligopeptide export from mitochondrion"/>
    <property type="evidence" value="ECO:0007669"/>
    <property type="project" value="TreeGrafter"/>
</dbReference>
<dbReference type="PROSITE" id="PS00211">
    <property type="entry name" value="ABC_TRANSPORTER_1"/>
    <property type="match status" value="1"/>
</dbReference>
<evidence type="ECO:0000256" key="5">
    <source>
        <dbReference type="ARBA" id="ARBA00022840"/>
    </source>
</evidence>
<evidence type="ECO:0000256" key="2">
    <source>
        <dbReference type="ARBA" id="ARBA00007577"/>
    </source>
</evidence>
<dbReference type="AlphaFoldDB" id="A0A4Z1KG66"/>
<keyword evidence="6 9" id="KW-1133">Transmembrane helix</keyword>
<dbReference type="GO" id="GO:0005743">
    <property type="term" value="C:mitochondrial inner membrane"/>
    <property type="evidence" value="ECO:0007669"/>
    <property type="project" value="TreeGrafter"/>
</dbReference>
<dbReference type="InterPro" id="IPR003593">
    <property type="entry name" value="AAA+_ATPase"/>
</dbReference>
<evidence type="ECO:0000256" key="4">
    <source>
        <dbReference type="ARBA" id="ARBA00022741"/>
    </source>
</evidence>
<feature type="region of interest" description="Disordered" evidence="8">
    <location>
        <begin position="466"/>
        <end position="488"/>
    </location>
</feature>
<dbReference type="Gene3D" id="3.40.50.300">
    <property type="entry name" value="P-loop containing nucleotide triphosphate hydrolases"/>
    <property type="match status" value="2"/>
</dbReference>
<sequence>MVDRALGLDQTCYETQCPDITSRLTADAQTVQAGTAEKVGLFLQSCSYFVKAFILGFVFNARLTGALFAAVISSMTLVVVVGTSTLNKYDKAAAKSNTIANSIAKGAMKAVQVAQAFDAFDALTDSHHNNLILAMRYDAKEGVTGALMLGTNAVAFWQGSKMINSGSSSSAGTVYAIVFLILDASFVIGAAGPFVQSFANVASARQRIFDLIDYPNIPINVYSEEGISYDSETLDTGGSITFKDVGFYYPTRPLDTGLDSVNFEIRTGTSVGIVGVFGSGKSTITSLLFRIYDLSRGSVRVNGHTIPEYNLASLREKMALVDQDPAVFSGTIYYNIRYGYKASDASQFIELLPDGLDTWLGELSGTRLSGGQKQRLCLARALVGDPPLLILDETTNALNTISEAAILSSLAIARSSSKRTTVVAHRLASVRAADNIIVMAQRLNSSHKSQQVESLKFSSIEKLSTPSDEFSDYENKSIQDSPKEGGSELSRSFGTFAIIRRCFALTKSEILFALFAFVACAATGGLVIGAFIVFGNLVSLVNGPVSSSRVDFFCLMFFVVAIVAPLGYTTSRSCFGIVSETSIMRTQDLSFRTILRQDMKWFLKPAYVDASAFVTEACGAIRTISALGIERETSSKFKVAVNKHQKQTSRNTALSNILLALTLAITYFIYSLAYWWGAKPEKEGYYSSRQFLIVLPAKLYSKLYSAQAAGQLFSLAPDIRRAKGAASRVFNKKLTIDLTNNLNPATSSPDRISNDISPIPSGAIEKIGSWKTSTISLIERFYHLTSGAILLDGIDVREVPVSQHRARLSLVSQDPDLFSGSVAFNVGLGARPGHIATMKEITAACKAVGIHDFINGLPDGYETQCGINGSQLSGEQKQRGAIARAYIRDPEILLLDEATSALDSYSEAQIQEAIKTVSRKRTTIMTAHRLTSVQNAECILVSSVAK</sequence>
<dbReference type="SMART" id="SM00382">
    <property type="entry name" value="AAA"/>
    <property type="match status" value="2"/>
</dbReference>
<feature type="domain" description="ABC transporter" evidence="10">
    <location>
        <begin position="240"/>
        <end position="466"/>
    </location>
</feature>
<evidence type="ECO:0000256" key="1">
    <source>
        <dbReference type="ARBA" id="ARBA00004141"/>
    </source>
</evidence>
<evidence type="ECO:0008006" key="14">
    <source>
        <dbReference type="Google" id="ProtNLM"/>
    </source>
</evidence>
<keyword evidence="5" id="KW-0067">ATP-binding</keyword>
<dbReference type="PANTHER" id="PTHR43394:SF27">
    <property type="entry name" value="ATP-DEPENDENT TRANSLOCASE ABCB1-LIKE"/>
    <property type="match status" value="1"/>
</dbReference>
<dbReference type="InterPro" id="IPR036640">
    <property type="entry name" value="ABC1_TM_sf"/>
</dbReference>
<feature type="compositionally biased region" description="Basic and acidic residues" evidence="8">
    <location>
        <begin position="473"/>
        <end position="486"/>
    </location>
</feature>
<dbReference type="GO" id="GO:0015421">
    <property type="term" value="F:ABC-type oligopeptide transporter activity"/>
    <property type="evidence" value="ECO:0007669"/>
    <property type="project" value="TreeGrafter"/>
</dbReference>
<dbReference type="STRING" id="87229.A0A4Z1KG66"/>
<feature type="transmembrane region" description="Helical" evidence="9">
    <location>
        <begin position="142"/>
        <end position="160"/>
    </location>
</feature>
<organism evidence="12 13">
    <name type="scientific">Botrytis porri</name>
    <dbReference type="NCBI Taxonomy" id="87229"/>
    <lineage>
        <taxon>Eukaryota</taxon>
        <taxon>Fungi</taxon>
        <taxon>Dikarya</taxon>
        <taxon>Ascomycota</taxon>
        <taxon>Pezizomycotina</taxon>
        <taxon>Leotiomycetes</taxon>
        <taxon>Helotiales</taxon>
        <taxon>Sclerotiniaceae</taxon>
        <taxon>Botrytis</taxon>
    </lineage>
</organism>
<keyword evidence="4" id="KW-0547">Nucleotide-binding</keyword>
<dbReference type="PANTHER" id="PTHR43394">
    <property type="entry name" value="ATP-DEPENDENT PERMEASE MDL1, MITOCHONDRIAL"/>
    <property type="match status" value="1"/>
</dbReference>
<dbReference type="InterPro" id="IPR003439">
    <property type="entry name" value="ABC_transporter-like_ATP-bd"/>
</dbReference>
<feature type="domain" description="ABC transporter" evidence="10">
    <location>
        <begin position="733"/>
        <end position="944"/>
    </location>
</feature>
<proteinExistence type="inferred from homology"/>
<dbReference type="Pfam" id="PF00005">
    <property type="entry name" value="ABC_tran"/>
    <property type="match status" value="2"/>
</dbReference>
<comment type="caution">
    <text evidence="12">The sequence shown here is derived from an EMBL/GenBank/DDBJ whole genome shotgun (WGS) entry which is preliminary data.</text>
</comment>
<dbReference type="GO" id="GO:0005524">
    <property type="term" value="F:ATP binding"/>
    <property type="evidence" value="ECO:0007669"/>
    <property type="project" value="UniProtKB-KW"/>
</dbReference>
<evidence type="ECO:0000313" key="13">
    <source>
        <dbReference type="Proteomes" id="UP000297280"/>
    </source>
</evidence>
<gene>
    <name evidence="12" type="ORF">BPOR_0436g00010</name>
</gene>
<feature type="transmembrane region" description="Helical" evidence="9">
    <location>
        <begin position="510"/>
        <end position="538"/>
    </location>
</feature>
<comment type="similarity">
    <text evidence="2">Belongs to the ABC transporter superfamily. ABCB family. Multidrug resistance exporter (TC 3.A.1.201) subfamily.</text>
</comment>
<dbReference type="Gene3D" id="1.20.1560.10">
    <property type="entry name" value="ABC transporter type 1, transmembrane domain"/>
    <property type="match status" value="2"/>
</dbReference>
<feature type="transmembrane region" description="Helical" evidence="9">
    <location>
        <begin position="39"/>
        <end position="59"/>
    </location>
</feature>
<keyword evidence="3 9" id="KW-0812">Transmembrane</keyword>